<evidence type="ECO:0000313" key="1">
    <source>
        <dbReference type="EMBL" id="QQX77405.1"/>
    </source>
</evidence>
<dbReference type="InterPro" id="IPR019850">
    <property type="entry name" value="GldD-like"/>
</dbReference>
<reference evidence="1 2" key="1">
    <citation type="submission" date="2021-01" db="EMBL/GenBank/DDBJ databases">
        <title>Aequorivita sp. strain KX20305, a bacterium isolated from the sediment collected at a cold seep field in South China Sea.</title>
        <authorList>
            <person name="Zhang H."/>
            <person name="Li C."/>
        </authorList>
    </citation>
    <scope>NUCLEOTIDE SEQUENCE [LARGE SCALE GENOMIC DNA]</scope>
    <source>
        <strain evidence="1 2">KX20305</strain>
    </source>
</reference>
<evidence type="ECO:0000313" key="2">
    <source>
        <dbReference type="Proteomes" id="UP000629420"/>
    </source>
</evidence>
<protein>
    <submittedName>
        <fullName evidence="1">Gliding motility lipoprotein GldD</fullName>
    </submittedName>
</protein>
<dbReference type="Proteomes" id="UP000629420">
    <property type="component" value="Chromosome"/>
</dbReference>
<dbReference type="NCBIfam" id="TIGR03512">
    <property type="entry name" value="GldD_lipo"/>
    <property type="match status" value="1"/>
</dbReference>
<organism evidence="1 2">
    <name type="scientific">Aequorivita iocasae</name>
    <dbReference type="NCBI Taxonomy" id="2803865"/>
    <lineage>
        <taxon>Bacteria</taxon>
        <taxon>Pseudomonadati</taxon>
        <taxon>Bacteroidota</taxon>
        <taxon>Flavobacteriia</taxon>
        <taxon>Flavobacteriales</taxon>
        <taxon>Flavobacteriaceae</taxon>
        <taxon>Aequorivita</taxon>
    </lineage>
</organism>
<dbReference type="Pfam" id="PF25593">
    <property type="entry name" value="GldD_lipo"/>
    <property type="match status" value="1"/>
</dbReference>
<gene>
    <name evidence="1" type="primary">gldD</name>
    <name evidence="1" type="ORF">JK629_03790</name>
</gene>
<dbReference type="EMBL" id="CP068439">
    <property type="protein sequence ID" value="QQX77405.1"/>
    <property type="molecule type" value="Genomic_DNA"/>
</dbReference>
<keyword evidence="2" id="KW-1185">Reference proteome</keyword>
<keyword evidence="1" id="KW-0449">Lipoprotein</keyword>
<dbReference type="PROSITE" id="PS51257">
    <property type="entry name" value="PROKAR_LIPOPROTEIN"/>
    <property type="match status" value="1"/>
</dbReference>
<dbReference type="RefSeq" id="WP_202337302.1">
    <property type="nucleotide sequence ID" value="NZ_CP068439.1"/>
</dbReference>
<name>A0ABX7DTC1_9FLAO</name>
<accession>A0ABX7DTC1</accession>
<sequence>MKINSYIFLLISNFFIFASCEDDVLVKPSAMLRLDYPKPEYRTLNTDCPYSFSVNKNTTIFNKKKCGTNIYYPEMKATLYITYQGVRNNNLDSLLQDAQKLAYDHTIKANSIPEQPYVNPDKKVYGMFYMINGNAATQAEFYATDSTNHFLNGALYFDAKPNFDSIYPAVVYLREDIRKLMETITWK</sequence>
<proteinExistence type="predicted"/>